<dbReference type="EMBL" id="JBEVCJ010000016">
    <property type="protein sequence ID" value="MET1256038.1"/>
    <property type="molecule type" value="Genomic_DNA"/>
</dbReference>
<keyword evidence="3" id="KW-1185">Reference proteome</keyword>
<dbReference type="Pfam" id="PF18582">
    <property type="entry name" value="HZS_alpha"/>
    <property type="match status" value="1"/>
</dbReference>
<dbReference type="Gene3D" id="2.120.10.30">
    <property type="entry name" value="TolB, C-terminal domain"/>
    <property type="match status" value="2"/>
</dbReference>
<dbReference type="InterPro" id="IPR011659">
    <property type="entry name" value="WD40"/>
</dbReference>
<sequence>MNIANRLLVASAFLVSLINCTGSDSGLVNSGQDPDPVVVDFPIAYVKRPIPVEADNNGNETPVISVLREPIAFNPGAVLYLRDRATPSANEVDVSSQAFDEGALYDIRDVSVSYDGNKLLFAMRAPEIEDLDEDEQPKWNIWEYDRSEQQLRRIMASDITAEAGDDVSPSYLPNGKIVFASTRQRQAKAILLDEGKPQFSALEEDRRVESLALHVMNDDGSEITQITFNQSHDMYPSVLDNGKIVFSRWDNVAQNNGINLYQVNPDGTGLEILYGHHSHESGTDGATVEFIKPRQIEDGKILTHLKTARSSRLGGELVSIDWQNYIDINQGVAGYEATEPGQVSATPYSIRSDDEASLGGRFADIFPLFDGSSRMLVSWSPCRLDELDSNDNTFSVECTEEKLQQDGAIESEPLYGIWIYDPTEQTQLPVVIATEGFVAHEVVAMAPRNLPAVIADNSPVNVDLLSENVGVVHIRSVYDFDGQDMSPAGITATADPMQTSAAQRPARFLRIVKAVAMPDDDLVDLDGYVFGPNGRNLMRDILGYVMVEPDGSAMFKVPADVAFNISVLDENGRRIGARHQNWMSVKAGENKQCNGCHTADSTLPHGRLAAEAPSINTGAPVTGSPFPNTSPELFADQGETMAEVYARLNGVRSLSVNINFEDVWTDPGLRTPDLAFNYTYADLSTPLPTSLGCLDNWNGLCRITINYPEVIQPVWNLTREVFDDMGNLIQDNTCTTCHGRTDAMGQVQIPVAQLELAGNPSIDDPDVVTSYRELLFNDNALEIINGALIDELVPVLDNNGNPVYETDADGNLILDADGNPIPVMRTVGVTPALNVNSAIQSNRFFSLFDNGGSHQGWLTPAELKLISEWLDIGGQYYNNPFDVPQ</sequence>
<dbReference type="Pfam" id="PF07676">
    <property type="entry name" value="PD40"/>
    <property type="match status" value="1"/>
</dbReference>
<comment type="caution">
    <text evidence="2">The sequence shown here is derived from an EMBL/GenBank/DDBJ whole genome shotgun (WGS) entry which is preliminary data.</text>
</comment>
<evidence type="ECO:0000313" key="3">
    <source>
        <dbReference type="Proteomes" id="UP001548189"/>
    </source>
</evidence>
<reference evidence="2 3" key="1">
    <citation type="submission" date="2024-06" db="EMBL/GenBank/DDBJ databases">
        <authorList>
            <person name="Li F."/>
        </authorList>
    </citation>
    <scope>NUCLEOTIDE SEQUENCE [LARGE SCALE GENOMIC DNA]</scope>
    <source>
        <strain evidence="2 3">GXAS 311</strain>
    </source>
</reference>
<dbReference type="InterPro" id="IPR011042">
    <property type="entry name" value="6-blade_b-propeller_TolB-like"/>
</dbReference>
<dbReference type="InterPro" id="IPR040698">
    <property type="entry name" value="HZS_alpha_mid"/>
</dbReference>
<name>A0ABV2BVU9_9GAMM</name>
<evidence type="ECO:0000313" key="2">
    <source>
        <dbReference type="EMBL" id="MET1256038.1"/>
    </source>
</evidence>
<protein>
    <recommendedName>
        <fullName evidence="1">Hydrazine synthase alpha subunit middle domain-containing protein</fullName>
    </recommendedName>
</protein>
<gene>
    <name evidence="2" type="ORF">ABVT43_12940</name>
</gene>
<accession>A0ABV2BVU9</accession>
<dbReference type="Proteomes" id="UP001548189">
    <property type="component" value="Unassembled WGS sequence"/>
</dbReference>
<dbReference type="RefSeq" id="WP_353896624.1">
    <property type="nucleotide sequence ID" value="NZ_JBEVCJ010000016.1"/>
</dbReference>
<feature type="domain" description="Hydrazine synthase alpha subunit middle" evidence="1">
    <location>
        <begin position="537"/>
        <end position="597"/>
    </location>
</feature>
<proteinExistence type="predicted"/>
<dbReference type="SUPFAM" id="SSF82171">
    <property type="entry name" value="DPP6 N-terminal domain-like"/>
    <property type="match status" value="1"/>
</dbReference>
<organism evidence="2 3">
    <name type="scientific">Aliikangiella maris</name>
    <dbReference type="NCBI Taxonomy" id="3162458"/>
    <lineage>
        <taxon>Bacteria</taxon>
        <taxon>Pseudomonadati</taxon>
        <taxon>Pseudomonadota</taxon>
        <taxon>Gammaproteobacteria</taxon>
        <taxon>Oceanospirillales</taxon>
        <taxon>Pleioneaceae</taxon>
        <taxon>Aliikangiella</taxon>
    </lineage>
</organism>
<evidence type="ECO:0000259" key="1">
    <source>
        <dbReference type="Pfam" id="PF18582"/>
    </source>
</evidence>